<protein>
    <submittedName>
        <fullName evidence="1">Uncharacterized protein</fullName>
    </submittedName>
</protein>
<organism evidence="1 2">
    <name type="scientific">Mycolicibacterium chlorophenolicum</name>
    <dbReference type="NCBI Taxonomy" id="37916"/>
    <lineage>
        <taxon>Bacteria</taxon>
        <taxon>Bacillati</taxon>
        <taxon>Actinomycetota</taxon>
        <taxon>Actinomycetes</taxon>
        <taxon>Mycobacteriales</taxon>
        <taxon>Mycobacteriaceae</taxon>
        <taxon>Mycolicibacterium</taxon>
    </lineage>
</organism>
<gene>
    <name evidence="1" type="ORF">MCHLDSM_01081</name>
</gene>
<dbReference type="STRING" id="37916.MCHLDSM_01081"/>
<accession>A0A0J6WKC8</accession>
<dbReference type="Pfam" id="PF19800">
    <property type="entry name" value="DUF6283"/>
    <property type="match status" value="1"/>
</dbReference>
<sequence length="117" mass="12546">MWAASEYVKSAAYDRDTAAQPPEVFLCHKNSPNTAQARLCVGWAGCHGDQLLALRLAGARRDLPPEVVRAAMDYVSSVPLFDSGAAAAQHGVRDLAAPGRRANAVIDAIVHRRPDVQ</sequence>
<proteinExistence type="predicted"/>
<dbReference type="EMBL" id="JYNL01000009">
    <property type="protein sequence ID" value="KMO82458.1"/>
    <property type="molecule type" value="Genomic_DNA"/>
</dbReference>
<dbReference type="RefSeq" id="WP_234713857.1">
    <property type="nucleotide sequence ID" value="NZ_JYNL01000009.1"/>
</dbReference>
<comment type="caution">
    <text evidence="1">The sequence shown here is derived from an EMBL/GenBank/DDBJ whole genome shotgun (WGS) entry which is preliminary data.</text>
</comment>
<evidence type="ECO:0000313" key="1">
    <source>
        <dbReference type="EMBL" id="KMO82458.1"/>
    </source>
</evidence>
<name>A0A0J6WKC8_9MYCO</name>
<keyword evidence="2" id="KW-1185">Reference proteome</keyword>
<dbReference type="PATRIC" id="fig|37916.4.peg.958"/>
<dbReference type="InterPro" id="IPR046250">
    <property type="entry name" value="DUF6283"/>
</dbReference>
<dbReference type="AlphaFoldDB" id="A0A0J6WKC8"/>
<dbReference type="Proteomes" id="UP000036513">
    <property type="component" value="Unassembled WGS sequence"/>
</dbReference>
<evidence type="ECO:0000313" key="2">
    <source>
        <dbReference type="Proteomes" id="UP000036513"/>
    </source>
</evidence>
<reference evidence="1 2" key="1">
    <citation type="journal article" date="2015" name="Genome Biol. Evol.">
        <title>Characterization of Three Mycobacterium spp. with Potential Use in Bioremediation by Genome Sequencing and Comparative Genomics.</title>
        <authorList>
            <person name="Das S."/>
            <person name="Pettersson B.M."/>
            <person name="Behra P.R."/>
            <person name="Ramesh M."/>
            <person name="Dasgupta S."/>
            <person name="Bhattacharya A."/>
            <person name="Kirsebom L.A."/>
        </authorList>
    </citation>
    <scope>NUCLEOTIDE SEQUENCE [LARGE SCALE GENOMIC DNA]</scope>
    <source>
        <strain evidence="1 2">DSM 43826</strain>
    </source>
</reference>